<name>A0AAJ7TM60_PETMA</name>
<dbReference type="InterPro" id="IPR036504">
    <property type="entry name" value="CGI121/TPRKB_sf"/>
</dbReference>
<sequence length="207" mass="22163">MTLVVAEKDQIEARVEERLGGMGLEGPQGGEGPDCWPLERLPGWCVSLLLFRAVQNAAELRLKAMSGALPGGVISAAVVLDPFQVLVAAHKAVHLHRLGKLKTKALHSEVIYNLSPSNNISDAFRRFGVADGDTAVLVVLVEEEGAERVDPASVEAHVNGQRVPAGELSALADLARVRKTYKVAAEEERLGTLLDAVVFRMAAKEAQ</sequence>
<organism evidence="6 7">
    <name type="scientific">Petromyzon marinus</name>
    <name type="common">Sea lamprey</name>
    <dbReference type="NCBI Taxonomy" id="7757"/>
    <lineage>
        <taxon>Eukaryota</taxon>
        <taxon>Metazoa</taxon>
        <taxon>Chordata</taxon>
        <taxon>Craniata</taxon>
        <taxon>Vertebrata</taxon>
        <taxon>Cyclostomata</taxon>
        <taxon>Hyperoartia</taxon>
        <taxon>Petromyzontiformes</taxon>
        <taxon>Petromyzontidae</taxon>
        <taxon>Petromyzon</taxon>
    </lineage>
</organism>
<dbReference type="AlphaFoldDB" id="A0AAJ7TM60"/>
<evidence type="ECO:0000313" key="7">
    <source>
        <dbReference type="RefSeq" id="XP_032819391.1"/>
    </source>
</evidence>
<evidence type="ECO:0000256" key="4">
    <source>
        <dbReference type="ARBA" id="ARBA00023242"/>
    </source>
</evidence>
<reference evidence="7" key="1">
    <citation type="submission" date="2025-08" db="UniProtKB">
        <authorList>
            <consortium name="RefSeq"/>
        </authorList>
    </citation>
    <scope>IDENTIFICATION</scope>
    <source>
        <tissue evidence="7">Sperm</tissue>
    </source>
</reference>
<keyword evidence="6" id="KW-1185">Reference proteome</keyword>
<keyword evidence="3" id="KW-0819">tRNA processing</keyword>
<dbReference type="GO" id="GO:0005634">
    <property type="term" value="C:nucleus"/>
    <property type="evidence" value="ECO:0007669"/>
    <property type="project" value="UniProtKB-SubCell"/>
</dbReference>
<dbReference type="GO" id="GO:0005829">
    <property type="term" value="C:cytosol"/>
    <property type="evidence" value="ECO:0007669"/>
    <property type="project" value="TreeGrafter"/>
</dbReference>
<evidence type="ECO:0000256" key="1">
    <source>
        <dbReference type="ARBA" id="ARBA00004123"/>
    </source>
</evidence>
<dbReference type="Pfam" id="PF08617">
    <property type="entry name" value="CGI-121"/>
    <property type="match status" value="1"/>
</dbReference>
<dbReference type="RefSeq" id="XP_032819391.1">
    <property type="nucleotide sequence ID" value="XM_032963500.1"/>
</dbReference>
<comment type="similarity">
    <text evidence="2 5">Belongs to the CGI121/TPRKB family.</text>
</comment>
<evidence type="ECO:0000256" key="3">
    <source>
        <dbReference type="ARBA" id="ARBA00022694"/>
    </source>
</evidence>
<dbReference type="GO" id="GO:0002949">
    <property type="term" value="P:tRNA threonylcarbamoyladenosine modification"/>
    <property type="evidence" value="ECO:0007669"/>
    <property type="project" value="TreeGrafter"/>
</dbReference>
<evidence type="ECO:0000256" key="2">
    <source>
        <dbReference type="ARBA" id="ARBA00005546"/>
    </source>
</evidence>
<dbReference type="PANTHER" id="PTHR15840:SF10">
    <property type="entry name" value="EKC_KEOPS COMPLEX SUBUNIT TPRKB"/>
    <property type="match status" value="1"/>
</dbReference>
<dbReference type="CTD" id="51002"/>
<comment type="subcellular location">
    <subcellularLocation>
        <location evidence="1">Nucleus</location>
    </subcellularLocation>
</comment>
<dbReference type="KEGG" id="pmrn:116947583"/>
<dbReference type="GO" id="GO:0000408">
    <property type="term" value="C:EKC/KEOPS complex"/>
    <property type="evidence" value="ECO:0007669"/>
    <property type="project" value="TreeGrafter"/>
</dbReference>
<protein>
    <submittedName>
        <fullName evidence="7">EKC/KEOPS complex subunit TPRKB</fullName>
    </submittedName>
</protein>
<proteinExistence type="inferred from homology"/>
<evidence type="ECO:0000313" key="6">
    <source>
        <dbReference type="Proteomes" id="UP001318040"/>
    </source>
</evidence>
<dbReference type="Gene3D" id="3.30.2380.10">
    <property type="entry name" value="CGI121/TPRKB"/>
    <property type="match status" value="1"/>
</dbReference>
<dbReference type="PANTHER" id="PTHR15840">
    <property type="entry name" value="CGI-121 FAMILY MEMBER"/>
    <property type="match status" value="1"/>
</dbReference>
<gene>
    <name evidence="7" type="primary">TPRKB</name>
</gene>
<dbReference type="InterPro" id="IPR013926">
    <property type="entry name" value="CGI121/TPRKB"/>
</dbReference>
<dbReference type="SUPFAM" id="SSF143870">
    <property type="entry name" value="PF0523-like"/>
    <property type="match status" value="1"/>
</dbReference>
<accession>A0AAJ7TM60</accession>
<keyword evidence="4 5" id="KW-0539">Nucleus</keyword>
<evidence type="ECO:0000256" key="5">
    <source>
        <dbReference type="RuleBase" id="RU004398"/>
    </source>
</evidence>
<dbReference type="Proteomes" id="UP001318040">
    <property type="component" value="Chromosome 30"/>
</dbReference>